<dbReference type="Gramene" id="TraesCS1A03G0837400.1">
    <property type="protein sequence ID" value="TraesCS1A03G0837400.1.CDS1"/>
    <property type="gene ID" value="TraesCS1A03G0837400"/>
</dbReference>
<name>A0A3B5Y4S1_WHEAT</name>
<dbReference type="Proteomes" id="UP000019116">
    <property type="component" value="Chromosome 1A"/>
</dbReference>
<dbReference type="OMA" id="LWPDHHH"/>
<protein>
    <submittedName>
        <fullName evidence="3">Uncharacterized protein</fullName>
    </submittedName>
</protein>
<dbReference type="GO" id="GO:0010150">
    <property type="term" value="P:leaf senescence"/>
    <property type="evidence" value="ECO:0007669"/>
    <property type="project" value="UniProtKB-ARBA"/>
</dbReference>
<dbReference type="OrthoDB" id="672058at2759"/>
<dbReference type="Gramene" id="TraesCS1A02G339100.1">
    <property type="protein sequence ID" value="TraesCS1A02G339100.1.cds1"/>
    <property type="gene ID" value="TraesCS1A02G339100"/>
</dbReference>
<reference evidence="3" key="2">
    <citation type="submission" date="2018-10" db="UniProtKB">
        <authorList>
            <consortium name="EnsemblPlants"/>
        </authorList>
    </citation>
    <scope>IDENTIFICATION</scope>
</reference>
<proteinExistence type="inferred from homology"/>
<accession>A0A3B5Y4S1</accession>
<comment type="similarity">
    <text evidence="1">Belongs to the senescence regulator S40 family.</text>
</comment>
<dbReference type="Pfam" id="PF04520">
    <property type="entry name" value="Senescence_reg"/>
    <property type="match status" value="1"/>
</dbReference>
<dbReference type="STRING" id="4565.A0A3B5Y4S1"/>
<feature type="compositionally biased region" description="Low complexity" evidence="2">
    <location>
        <begin position="21"/>
        <end position="30"/>
    </location>
</feature>
<feature type="region of interest" description="Disordered" evidence="2">
    <location>
        <begin position="1"/>
        <end position="57"/>
    </location>
</feature>
<evidence type="ECO:0000256" key="2">
    <source>
        <dbReference type="SAM" id="MobiDB-lite"/>
    </source>
</evidence>
<evidence type="ECO:0000313" key="4">
    <source>
        <dbReference type="Proteomes" id="UP000019116"/>
    </source>
</evidence>
<organism evidence="3">
    <name type="scientific">Triticum aestivum</name>
    <name type="common">Wheat</name>
    <dbReference type="NCBI Taxonomy" id="4565"/>
    <lineage>
        <taxon>Eukaryota</taxon>
        <taxon>Viridiplantae</taxon>
        <taxon>Streptophyta</taxon>
        <taxon>Embryophyta</taxon>
        <taxon>Tracheophyta</taxon>
        <taxon>Spermatophyta</taxon>
        <taxon>Magnoliopsida</taxon>
        <taxon>Liliopsida</taxon>
        <taxon>Poales</taxon>
        <taxon>Poaceae</taxon>
        <taxon>BOP clade</taxon>
        <taxon>Pooideae</taxon>
        <taxon>Triticodae</taxon>
        <taxon>Triticeae</taxon>
        <taxon>Triticinae</taxon>
        <taxon>Triticum</taxon>
    </lineage>
</organism>
<dbReference type="PANTHER" id="PTHR33083:SF81">
    <property type="entry name" value="OS05G0518800 PROTEIN"/>
    <property type="match status" value="1"/>
</dbReference>
<evidence type="ECO:0000256" key="1">
    <source>
        <dbReference type="ARBA" id="ARBA00034773"/>
    </source>
</evidence>
<sequence>MEEFDEADVLWPDHDDDEEPVQVQDLQQQQRVSPAIKPHDKIEAARRPAGSSSAPMVIPVAPRFPMMMDYGSWARRCHSDGVGGASFVAPHVITARRRCASSEERSVCVGQGRTLKGRDLLYVRTAVLRMTGFLETRGPSIHRVTTVRA</sequence>
<keyword evidence="4" id="KW-1185">Reference proteome</keyword>
<reference evidence="3" key="1">
    <citation type="submission" date="2018-08" db="EMBL/GenBank/DDBJ databases">
        <authorList>
            <person name="Rossello M."/>
        </authorList>
    </citation>
    <scope>NUCLEOTIDE SEQUENCE [LARGE SCALE GENOMIC DNA]</scope>
    <source>
        <strain evidence="3">cv. Chinese Spring</strain>
    </source>
</reference>
<dbReference type="AlphaFoldDB" id="A0A3B5Y4S1"/>
<dbReference type="RefSeq" id="XP_044447011.1">
    <property type="nucleotide sequence ID" value="XM_044591076.1"/>
</dbReference>
<dbReference type="InterPro" id="IPR007608">
    <property type="entry name" value="Senescence_reg_S40"/>
</dbReference>
<dbReference type="PANTHER" id="PTHR33083">
    <property type="entry name" value="EXPRESSED PROTEIN"/>
    <property type="match status" value="1"/>
</dbReference>
<dbReference type="EnsemblPlants" id="TraesCS1A02G339100.1">
    <property type="protein sequence ID" value="TraesCS1A02G339100.1.cds1"/>
    <property type="gene ID" value="TraesCS1A02G339100"/>
</dbReference>
<dbReference type="GeneID" id="123177154"/>
<feature type="compositionally biased region" description="Acidic residues" evidence="2">
    <location>
        <begin position="1"/>
        <end position="20"/>
    </location>
</feature>
<dbReference type="KEGG" id="taes:123177154"/>
<evidence type="ECO:0000313" key="3">
    <source>
        <dbReference type="EnsemblPlants" id="TraesCS1A02G339100.1.cds1"/>
    </source>
</evidence>
<feature type="compositionally biased region" description="Basic and acidic residues" evidence="2">
    <location>
        <begin position="37"/>
        <end position="46"/>
    </location>
</feature>